<reference evidence="1 2" key="1">
    <citation type="submission" date="2018-08" db="EMBL/GenBank/DDBJ databases">
        <title>Fibrisoma montanum sp. nov., isolated from Danxia mountain soil.</title>
        <authorList>
            <person name="Huang Y."/>
        </authorList>
    </citation>
    <scope>NUCLEOTIDE SEQUENCE [LARGE SCALE GENOMIC DNA]</scope>
    <source>
        <strain evidence="1 2">HYT19</strain>
    </source>
</reference>
<name>A0A418MBA0_9BACT</name>
<dbReference type="Proteomes" id="UP000283523">
    <property type="component" value="Unassembled WGS sequence"/>
</dbReference>
<evidence type="ECO:0000313" key="2">
    <source>
        <dbReference type="Proteomes" id="UP000283523"/>
    </source>
</evidence>
<proteinExistence type="predicted"/>
<dbReference type="EMBL" id="QXED01000003">
    <property type="protein sequence ID" value="RIV23620.1"/>
    <property type="molecule type" value="Genomic_DNA"/>
</dbReference>
<evidence type="ECO:0000313" key="1">
    <source>
        <dbReference type="EMBL" id="RIV23620.1"/>
    </source>
</evidence>
<dbReference type="AlphaFoldDB" id="A0A418MBA0"/>
<keyword evidence="2" id="KW-1185">Reference proteome</keyword>
<comment type="caution">
    <text evidence="1">The sequence shown here is derived from an EMBL/GenBank/DDBJ whole genome shotgun (WGS) entry which is preliminary data.</text>
</comment>
<organism evidence="1 2">
    <name type="scientific">Fibrisoma montanum</name>
    <dbReference type="NCBI Taxonomy" id="2305895"/>
    <lineage>
        <taxon>Bacteria</taxon>
        <taxon>Pseudomonadati</taxon>
        <taxon>Bacteroidota</taxon>
        <taxon>Cytophagia</taxon>
        <taxon>Cytophagales</taxon>
        <taxon>Spirosomataceae</taxon>
        <taxon>Fibrisoma</taxon>
    </lineage>
</organism>
<accession>A0A418MBA0</accession>
<gene>
    <name evidence="1" type="ORF">DYU11_11605</name>
</gene>
<sequence length="79" mass="9076">MITDLQIKAVVQCVEHFMRDHSVTSFGLSRNKKIAINGQKHADTDLKNILFQFADTYGYTDHNYIGFSRDLLKQLKSVT</sequence>
<protein>
    <submittedName>
        <fullName evidence="1">Uncharacterized protein</fullName>
    </submittedName>
</protein>